<keyword evidence="3 7" id="KW-0812">Transmembrane</keyword>
<evidence type="ECO:0000256" key="7">
    <source>
        <dbReference type="SAM" id="Phobius"/>
    </source>
</evidence>
<evidence type="ECO:0000256" key="2">
    <source>
        <dbReference type="ARBA" id="ARBA00022448"/>
    </source>
</evidence>
<evidence type="ECO:0000313" key="8">
    <source>
        <dbReference type="EMBL" id="GMM51099.1"/>
    </source>
</evidence>
<dbReference type="InterPro" id="IPR036259">
    <property type="entry name" value="MFS_trans_sf"/>
</dbReference>
<feature type="transmembrane region" description="Helical" evidence="7">
    <location>
        <begin position="399"/>
        <end position="416"/>
    </location>
</feature>
<dbReference type="PANTHER" id="PTHR43791:SF1">
    <property type="entry name" value="ALLANTOATE PERMEASE"/>
    <property type="match status" value="1"/>
</dbReference>
<name>A0AAV5RHP3_STABA</name>
<feature type="transmembrane region" description="Helical" evidence="7">
    <location>
        <begin position="234"/>
        <end position="254"/>
    </location>
</feature>
<dbReference type="GO" id="GO:0022857">
    <property type="term" value="F:transmembrane transporter activity"/>
    <property type="evidence" value="ECO:0007669"/>
    <property type="project" value="InterPro"/>
</dbReference>
<feature type="transmembrane region" description="Helical" evidence="7">
    <location>
        <begin position="195"/>
        <end position="214"/>
    </location>
</feature>
<comment type="subcellular location">
    <subcellularLocation>
        <location evidence="1">Membrane</location>
        <topology evidence="1">Multi-pass membrane protein</topology>
    </subcellularLocation>
</comment>
<dbReference type="EMBL" id="BTGC01000003">
    <property type="protein sequence ID" value="GMM51099.1"/>
    <property type="molecule type" value="Genomic_DNA"/>
</dbReference>
<accession>A0AAV5RHP3</accession>
<dbReference type="SUPFAM" id="SSF103473">
    <property type="entry name" value="MFS general substrate transporter"/>
    <property type="match status" value="1"/>
</dbReference>
<dbReference type="Gene3D" id="1.20.1250.20">
    <property type="entry name" value="MFS general substrate transporter like domains"/>
    <property type="match status" value="2"/>
</dbReference>
<evidence type="ECO:0000256" key="4">
    <source>
        <dbReference type="ARBA" id="ARBA00022989"/>
    </source>
</evidence>
<sequence length="520" mass="58012">MSSPSSSISNEDKKPQGLEKNNVNYELGEVQSVISGGSDPAIDIAHKPHGELTPEMDKKILRKVDLYLLSFVSVLYGIQFADKLIPSSAAILNLNSDLFANSKTGYSWVGSSFYLGYLVFEFPMSYALQKFPLALFTSLMVVSWGIVLACTAACQTMESFLALRVLLGAFECVTQPALVILISQWYKRSEVFSRTCCWFAMNGFGGILVTSICYGLKVHYDVNPDVYGMSPWRVIYIIMGCITILVGVIFYFHIPDNPSKAWFLTEEEKVMQVERIRANNQGYGSHHIKKYQIWEALTDIRTWLYGISYLLSNVPNGGTTVFATLILEGEGYIGKDALLMNLPSSAVEFAGFLIMAFFSNFFFRGKKLLFTIFGSCLTVMCLCLLAWGPDAPTQLAGLYLYFFGGPLVSVGLISLVESDSLGHTKKVTSNAFLLVCYCIGNVAGPQAFLKDQAPIYNTGKVTMAATQCAELALVIFLLFLNIYENKRRDKLGVFEPPEDMEDAEFADLTDKEMLWYRYSY</sequence>
<protein>
    <submittedName>
        <fullName evidence="8">Allantoate permease</fullName>
    </submittedName>
</protein>
<feature type="transmembrane region" description="Helical" evidence="7">
    <location>
        <begin position="105"/>
        <end position="124"/>
    </location>
</feature>
<dbReference type="GO" id="GO:0016020">
    <property type="term" value="C:membrane"/>
    <property type="evidence" value="ECO:0007669"/>
    <property type="project" value="UniProtKB-SubCell"/>
</dbReference>
<feature type="transmembrane region" description="Helical" evidence="7">
    <location>
        <begin position="461"/>
        <end position="483"/>
    </location>
</feature>
<evidence type="ECO:0000313" key="9">
    <source>
        <dbReference type="Proteomes" id="UP001362899"/>
    </source>
</evidence>
<reference evidence="8 9" key="1">
    <citation type="journal article" date="2023" name="Elife">
        <title>Identification of key yeast species and microbe-microbe interactions impacting larval growth of Drosophila in the wild.</title>
        <authorList>
            <person name="Mure A."/>
            <person name="Sugiura Y."/>
            <person name="Maeda R."/>
            <person name="Honda K."/>
            <person name="Sakurai N."/>
            <person name="Takahashi Y."/>
            <person name="Watada M."/>
            <person name="Katoh T."/>
            <person name="Gotoh A."/>
            <person name="Gotoh Y."/>
            <person name="Taniguchi I."/>
            <person name="Nakamura K."/>
            <person name="Hayashi T."/>
            <person name="Katayama T."/>
            <person name="Uemura T."/>
            <person name="Hattori Y."/>
        </authorList>
    </citation>
    <scope>NUCLEOTIDE SEQUENCE [LARGE SCALE GENOMIC DNA]</scope>
    <source>
        <strain evidence="8 9">SB-73</strain>
    </source>
</reference>
<dbReference type="Proteomes" id="UP001362899">
    <property type="component" value="Unassembled WGS sequence"/>
</dbReference>
<feature type="transmembrane region" description="Helical" evidence="7">
    <location>
        <begin position="161"/>
        <end position="183"/>
    </location>
</feature>
<dbReference type="InterPro" id="IPR011701">
    <property type="entry name" value="MFS"/>
</dbReference>
<evidence type="ECO:0000256" key="1">
    <source>
        <dbReference type="ARBA" id="ARBA00004141"/>
    </source>
</evidence>
<evidence type="ECO:0000256" key="5">
    <source>
        <dbReference type="ARBA" id="ARBA00023136"/>
    </source>
</evidence>
<keyword evidence="4 7" id="KW-1133">Transmembrane helix</keyword>
<feature type="region of interest" description="Disordered" evidence="6">
    <location>
        <begin position="1"/>
        <end position="20"/>
    </location>
</feature>
<evidence type="ECO:0000256" key="3">
    <source>
        <dbReference type="ARBA" id="ARBA00022692"/>
    </source>
</evidence>
<feature type="transmembrane region" description="Helical" evidence="7">
    <location>
        <begin position="428"/>
        <end position="449"/>
    </location>
</feature>
<dbReference type="PANTHER" id="PTHR43791">
    <property type="entry name" value="PERMEASE-RELATED"/>
    <property type="match status" value="1"/>
</dbReference>
<keyword evidence="9" id="KW-1185">Reference proteome</keyword>
<proteinExistence type="predicted"/>
<gene>
    <name evidence="8" type="ORF">DASB73_020570</name>
</gene>
<feature type="transmembrane region" description="Helical" evidence="7">
    <location>
        <begin position="346"/>
        <end position="363"/>
    </location>
</feature>
<keyword evidence="2" id="KW-0813">Transport</keyword>
<dbReference type="Pfam" id="PF07690">
    <property type="entry name" value="MFS_1"/>
    <property type="match status" value="1"/>
</dbReference>
<feature type="transmembrane region" description="Helical" evidence="7">
    <location>
        <begin position="368"/>
        <end position="387"/>
    </location>
</feature>
<evidence type="ECO:0000256" key="6">
    <source>
        <dbReference type="SAM" id="MobiDB-lite"/>
    </source>
</evidence>
<organism evidence="8 9">
    <name type="scientific">Starmerella bacillaris</name>
    <name type="common">Yeast</name>
    <name type="synonym">Candida zemplinina</name>
    <dbReference type="NCBI Taxonomy" id="1247836"/>
    <lineage>
        <taxon>Eukaryota</taxon>
        <taxon>Fungi</taxon>
        <taxon>Dikarya</taxon>
        <taxon>Ascomycota</taxon>
        <taxon>Saccharomycotina</taxon>
        <taxon>Dipodascomycetes</taxon>
        <taxon>Dipodascales</taxon>
        <taxon>Trichomonascaceae</taxon>
        <taxon>Starmerella</taxon>
    </lineage>
</organism>
<dbReference type="AlphaFoldDB" id="A0AAV5RHP3"/>
<feature type="transmembrane region" description="Helical" evidence="7">
    <location>
        <begin position="131"/>
        <end position="149"/>
    </location>
</feature>
<comment type="caution">
    <text evidence="8">The sequence shown here is derived from an EMBL/GenBank/DDBJ whole genome shotgun (WGS) entry which is preliminary data.</text>
</comment>
<keyword evidence="5 7" id="KW-0472">Membrane</keyword>